<dbReference type="Gene3D" id="6.10.250.2090">
    <property type="match status" value="1"/>
</dbReference>
<evidence type="ECO:0000256" key="2">
    <source>
        <dbReference type="RuleBase" id="RU003749"/>
    </source>
</evidence>
<dbReference type="PRINTS" id="PR00721">
    <property type="entry name" value="STOMATIN"/>
</dbReference>
<comment type="similarity">
    <text evidence="1 2">Belongs to the anti-sigma-factor antagonist family.</text>
</comment>
<evidence type="ECO:0000313" key="5">
    <source>
        <dbReference type="EMBL" id="XDQ02333.1"/>
    </source>
</evidence>
<dbReference type="NCBIfam" id="TIGR00377">
    <property type="entry name" value="ant_ant_sig"/>
    <property type="match status" value="1"/>
</dbReference>
<dbReference type="AlphaFoldDB" id="A0AB39MBX3"/>
<dbReference type="InterPro" id="IPR036013">
    <property type="entry name" value="Band_7/SPFH_dom_sf"/>
</dbReference>
<feature type="region of interest" description="Disordered" evidence="3">
    <location>
        <begin position="43"/>
        <end position="80"/>
    </location>
</feature>
<dbReference type="InterPro" id="IPR002645">
    <property type="entry name" value="STAS_dom"/>
</dbReference>
<dbReference type="InterPro" id="IPR001972">
    <property type="entry name" value="Stomatin_HflK_fam"/>
</dbReference>
<evidence type="ECO:0000259" key="4">
    <source>
        <dbReference type="PROSITE" id="PS50801"/>
    </source>
</evidence>
<dbReference type="SUPFAM" id="SSF52091">
    <property type="entry name" value="SpoIIaa-like"/>
    <property type="match status" value="1"/>
</dbReference>
<dbReference type="Pfam" id="PF01740">
    <property type="entry name" value="STAS"/>
    <property type="match status" value="1"/>
</dbReference>
<dbReference type="GO" id="GO:0016020">
    <property type="term" value="C:membrane"/>
    <property type="evidence" value="ECO:0007669"/>
    <property type="project" value="InterPro"/>
</dbReference>
<feature type="compositionally biased region" description="Basic residues" evidence="3">
    <location>
        <begin position="69"/>
        <end position="80"/>
    </location>
</feature>
<dbReference type="SUPFAM" id="SSF117892">
    <property type="entry name" value="Band 7/SPFH domain"/>
    <property type="match status" value="1"/>
</dbReference>
<gene>
    <name evidence="5" type="ORF">AB5J58_19935</name>
</gene>
<feature type="domain" description="STAS" evidence="4">
    <location>
        <begin position="138"/>
        <end position="247"/>
    </location>
</feature>
<name>A0AB39MBX3_9ACTN</name>
<dbReference type="InterPro" id="IPR001107">
    <property type="entry name" value="Band_7"/>
</dbReference>
<accession>A0AB39MBX3</accession>
<dbReference type="EMBL" id="CP163431">
    <property type="protein sequence ID" value="XDQ02333.1"/>
    <property type="molecule type" value="Genomic_DNA"/>
</dbReference>
<organism evidence="5">
    <name type="scientific">Streptomyces sp. R08</name>
    <dbReference type="NCBI Taxonomy" id="3238624"/>
    <lineage>
        <taxon>Bacteria</taxon>
        <taxon>Bacillati</taxon>
        <taxon>Actinomycetota</taxon>
        <taxon>Actinomycetes</taxon>
        <taxon>Kitasatosporales</taxon>
        <taxon>Streptomycetaceae</taxon>
        <taxon>Streptomyces</taxon>
    </lineage>
</organism>
<proteinExistence type="inferred from homology"/>
<sequence>MVDGVQVTQVELKDIQLPDTMKRAMARQAEAEREEGARIINAEGKSAVTSPTPPTALLTRTNDRDPHVKHTHRKSLHRVKPPHRESLCHFGGCNRHTLRACCRPGPWWRKRPRSRDIGQPGSLGGYAVQQSSSAWPIGHIHSQQVSGITVIEFHGEIDIAAAQQILPDLDSATAAPGRTVVIDLTPVEFFDAYGLRLLCHAERRVTERHGWLLLVCPHPMILKILRAGDLIGRFTPLAALEEALALAESEATG</sequence>
<dbReference type="GO" id="GO:0043856">
    <property type="term" value="F:anti-sigma factor antagonist activity"/>
    <property type="evidence" value="ECO:0007669"/>
    <property type="project" value="InterPro"/>
</dbReference>
<dbReference type="PROSITE" id="PS50801">
    <property type="entry name" value="STAS"/>
    <property type="match status" value="1"/>
</dbReference>
<dbReference type="Gene3D" id="3.30.750.24">
    <property type="entry name" value="STAS domain"/>
    <property type="match status" value="1"/>
</dbReference>
<reference evidence="5" key="1">
    <citation type="submission" date="2024-07" db="EMBL/GenBank/DDBJ databases">
        <authorList>
            <person name="Yu S.T."/>
        </authorList>
    </citation>
    <scope>NUCLEOTIDE SEQUENCE</scope>
    <source>
        <strain evidence="5">R08</strain>
    </source>
</reference>
<dbReference type="InterPro" id="IPR003658">
    <property type="entry name" value="Anti-sigma_ant"/>
</dbReference>
<dbReference type="Pfam" id="PF01145">
    <property type="entry name" value="Band_7"/>
    <property type="match status" value="1"/>
</dbReference>
<dbReference type="InterPro" id="IPR036513">
    <property type="entry name" value="STAS_dom_sf"/>
</dbReference>
<dbReference type="CDD" id="cd07043">
    <property type="entry name" value="STAS_anti-anti-sigma_factors"/>
    <property type="match status" value="1"/>
</dbReference>
<evidence type="ECO:0000256" key="3">
    <source>
        <dbReference type="SAM" id="MobiDB-lite"/>
    </source>
</evidence>
<dbReference type="PANTHER" id="PTHR33495:SF2">
    <property type="entry name" value="ANTI-SIGMA FACTOR ANTAGONIST TM_1081-RELATED"/>
    <property type="match status" value="1"/>
</dbReference>
<protein>
    <recommendedName>
        <fullName evidence="2">Anti-sigma factor antagonist</fullName>
    </recommendedName>
</protein>
<dbReference type="RefSeq" id="WP_369188490.1">
    <property type="nucleotide sequence ID" value="NZ_CP163431.1"/>
</dbReference>
<evidence type="ECO:0000256" key="1">
    <source>
        <dbReference type="ARBA" id="ARBA00009013"/>
    </source>
</evidence>
<dbReference type="PANTHER" id="PTHR33495">
    <property type="entry name" value="ANTI-SIGMA FACTOR ANTAGONIST TM_1081-RELATED-RELATED"/>
    <property type="match status" value="1"/>
</dbReference>